<dbReference type="PANTHER" id="PTHR11361">
    <property type="entry name" value="DNA MISMATCH REPAIR PROTEIN MUTS FAMILY MEMBER"/>
    <property type="match status" value="1"/>
</dbReference>
<dbReference type="SMART" id="SM00534">
    <property type="entry name" value="MUTSac"/>
    <property type="match status" value="1"/>
</dbReference>
<dbReference type="Pfam" id="PF05190">
    <property type="entry name" value="MutS_IV"/>
    <property type="match status" value="1"/>
</dbReference>
<dbReference type="SUPFAM" id="SSF48334">
    <property type="entry name" value="DNA repair protein MutS, domain III"/>
    <property type="match status" value="1"/>
</dbReference>
<proteinExistence type="inferred from homology"/>
<dbReference type="InterPro" id="IPR045076">
    <property type="entry name" value="MutS"/>
</dbReference>
<dbReference type="InterPro" id="IPR007695">
    <property type="entry name" value="DNA_mismatch_repair_MutS-lik_N"/>
</dbReference>
<dbReference type="InterPro" id="IPR027417">
    <property type="entry name" value="P-loop_NTPase"/>
</dbReference>
<dbReference type="InterPro" id="IPR017261">
    <property type="entry name" value="DNA_mismatch_repair_MutS/MSH"/>
</dbReference>
<dbReference type="HAMAP" id="MF_00096">
    <property type="entry name" value="MutS"/>
    <property type="match status" value="1"/>
</dbReference>
<evidence type="ECO:0000256" key="8">
    <source>
        <dbReference type="NCBIfam" id="TIGR01070"/>
    </source>
</evidence>
<evidence type="ECO:0000256" key="5">
    <source>
        <dbReference type="ARBA" id="ARBA00023125"/>
    </source>
</evidence>
<dbReference type="InterPro" id="IPR007861">
    <property type="entry name" value="DNA_mismatch_repair_MutS_clamp"/>
</dbReference>
<dbReference type="PROSITE" id="PS00486">
    <property type="entry name" value="DNA_MISMATCH_REPAIR_2"/>
    <property type="match status" value="1"/>
</dbReference>
<keyword evidence="13" id="KW-1185">Reference proteome</keyword>
<dbReference type="Pfam" id="PF00488">
    <property type="entry name" value="MutS_V"/>
    <property type="match status" value="1"/>
</dbReference>
<keyword evidence="3 7" id="KW-0227">DNA damage</keyword>
<evidence type="ECO:0000259" key="11">
    <source>
        <dbReference type="PROSITE" id="PS00486"/>
    </source>
</evidence>
<comment type="similarity">
    <text evidence="1 7 9">Belongs to the DNA mismatch repair MutS family.</text>
</comment>
<sequence length="933" mass="101496">MANAADTPMMVQYHQIKDLYPDAFLFYRLGDFYELFEEDAIVGAKILELTLTARNKNSENPVPMAGIPYHAASNYIDILVDAGHKVAIVEQMEDPATAKGMVKRDVVQLITPGTKLASQNGDGKTNNFLAAVVYDNDDISVHHVGETNRPYALAYIDLSTGELKATRLESVAEVQDELGALEVKEVVLAKEDGLKADDVARAVGEKGLVVSFQGPAEASSTITYLTKDLKDSLGQAVTGLLLQYLFDTQKRSLDHIMPVQSYERQAYLVFNQVTRVNLDLVQNARTKQKAGSLFALLDQTKTAMGGRLLKQWLIKPLKKLNDIEARQEVLAAFNDDFFTRGTVQDQLKYVYDLERLAAKAALGTLNAKDMVQLKKSLQAVPALEGALTGTSTGAVLQEMGEGLDPVSDLADLIEAALVDDPPVSVRDGDLIKPGYDDLVDSYKQALVDNQDWLASYQEQEREATGIPTLKVKYNKNFGYFIEITKANLSKLEDGRYTRKQTLTNAERFTTPELKEHEDLIFAAQTKRFDREYELFLEIRATVKQEMHRLQSLAHDLARIDVLAALAEVAEEKHFVKPSFHTDGSRAVNITQGRHPVVESLLGAGEYVANDVTFPQDKFIQLVTGPNMAGKSTYMRQLAIIVILAQMGSFVPADAAELPIFDQIFTRIGANDDLVAGQSTFMVEMAEANLALQDATAQSLILFDELGRGTATYDGMALAQAIIEFLADNLHATTVFATHYHELTALADSYAAIENVHVGAKLSDDGKLHFLHQIQQGAADRSYGIQVAALAGLPKPLLNNAEAILAALEAQGAGQVDVDADAEAVAADASGTVTTKAPEKSEATAVEGTGSESGAAVASFEAPAAGVTSDKMAQELPLFEVAEKRSEDASAATRTSKAEQAVLAELKKANLNKLTPLDALNLLYKLQDMEAHHG</sequence>
<dbReference type="Pfam" id="PF05192">
    <property type="entry name" value="MutS_III"/>
    <property type="match status" value="1"/>
</dbReference>
<dbReference type="Proteomes" id="UP001523234">
    <property type="component" value="Unassembled WGS sequence"/>
</dbReference>
<feature type="region of interest" description="Disordered" evidence="10">
    <location>
        <begin position="827"/>
        <end position="853"/>
    </location>
</feature>
<keyword evidence="2 7" id="KW-0547">Nucleotide-binding</keyword>
<dbReference type="Gene3D" id="3.30.420.110">
    <property type="entry name" value="MutS, connector domain"/>
    <property type="match status" value="1"/>
</dbReference>
<dbReference type="RefSeq" id="WP_252442131.1">
    <property type="nucleotide sequence ID" value="NZ_JAMWYK010000001.1"/>
</dbReference>
<dbReference type="InterPro" id="IPR016151">
    <property type="entry name" value="DNA_mismatch_repair_MutS_N"/>
</dbReference>
<gene>
    <name evidence="7 12" type="primary">mutS</name>
    <name evidence="12" type="ORF">NFX39_00960</name>
</gene>
<dbReference type="PANTHER" id="PTHR11361:SF34">
    <property type="entry name" value="DNA MISMATCH REPAIR PROTEIN MSH1, MITOCHONDRIAL"/>
    <property type="match status" value="1"/>
</dbReference>
<dbReference type="InterPro" id="IPR036187">
    <property type="entry name" value="DNA_mismatch_repair_MutS_sf"/>
</dbReference>
<dbReference type="InterPro" id="IPR036678">
    <property type="entry name" value="MutS_con_dom_sf"/>
</dbReference>
<dbReference type="Pfam" id="PF05188">
    <property type="entry name" value="MutS_II"/>
    <property type="match status" value="1"/>
</dbReference>
<dbReference type="InterPro" id="IPR007860">
    <property type="entry name" value="DNA_mmatch_repair_MutS_con_dom"/>
</dbReference>
<dbReference type="SUPFAM" id="SSF53150">
    <property type="entry name" value="DNA repair protein MutS, domain II"/>
    <property type="match status" value="1"/>
</dbReference>
<evidence type="ECO:0000256" key="3">
    <source>
        <dbReference type="ARBA" id="ARBA00022763"/>
    </source>
</evidence>
<dbReference type="Gene3D" id="3.40.1170.10">
    <property type="entry name" value="DNA repair protein MutS, domain I"/>
    <property type="match status" value="1"/>
</dbReference>
<name>A0ABT0ZNV3_9LACO</name>
<dbReference type="SUPFAM" id="SSF55271">
    <property type="entry name" value="DNA repair protein MutS, domain I"/>
    <property type="match status" value="1"/>
</dbReference>
<evidence type="ECO:0000256" key="2">
    <source>
        <dbReference type="ARBA" id="ARBA00022741"/>
    </source>
</evidence>
<evidence type="ECO:0000256" key="10">
    <source>
        <dbReference type="SAM" id="MobiDB-lite"/>
    </source>
</evidence>
<dbReference type="NCBIfam" id="NF003810">
    <property type="entry name" value="PRK05399.1"/>
    <property type="match status" value="1"/>
</dbReference>
<evidence type="ECO:0000256" key="4">
    <source>
        <dbReference type="ARBA" id="ARBA00022840"/>
    </source>
</evidence>
<comment type="function">
    <text evidence="7">This protein is involved in the repair of mismatches in DNA. It is possible that it carries out the mismatch recognition step. This protein has a weak ATPase activity.</text>
</comment>
<dbReference type="SUPFAM" id="SSF52540">
    <property type="entry name" value="P-loop containing nucleoside triphosphate hydrolases"/>
    <property type="match status" value="1"/>
</dbReference>
<dbReference type="Pfam" id="PF01624">
    <property type="entry name" value="MutS_I"/>
    <property type="match status" value="1"/>
</dbReference>
<dbReference type="SMART" id="SM00533">
    <property type="entry name" value="MUTSd"/>
    <property type="match status" value="1"/>
</dbReference>
<evidence type="ECO:0000313" key="12">
    <source>
        <dbReference type="EMBL" id="MCO0831664.1"/>
    </source>
</evidence>
<dbReference type="NCBIfam" id="TIGR01070">
    <property type="entry name" value="mutS1"/>
    <property type="match status" value="1"/>
</dbReference>
<keyword evidence="6 7" id="KW-0234">DNA repair</keyword>
<evidence type="ECO:0000313" key="13">
    <source>
        <dbReference type="Proteomes" id="UP001523234"/>
    </source>
</evidence>
<protein>
    <recommendedName>
        <fullName evidence="7 8">DNA mismatch repair protein MutS</fullName>
    </recommendedName>
</protein>
<dbReference type="PIRSF" id="PIRSF037677">
    <property type="entry name" value="DNA_mis_repair_Msh6"/>
    <property type="match status" value="1"/>
</dbReference>
<comment type="caution">
    <text evidence="12">The sequence shown here is derived from an EMBL/GenBank/DDBJ whole genome shotgun (WGS) entry which is preliminary data.</text>
</comment>
<evidence type="ECO:0000256" key="6">
    <source>
        <dbReference type="ARBA" id="ARBA00023204"/>
    </source>
</evidence>
<dbReference type="EMBL" id="JAMWYK010000001">
    <property type="protein sequence ID" value="MCO0831664.1"/>
    <property type="molecule type" value="Genomic_DNA"/>
</dbReference>
<reference evidence="12 13" key="1">
    <citation type="submission" date="2022-06" db="EMBL/GenBank/DDBJ databases">
        <title>Fructobacillus taiwanensis sp. nov., isolated from the honeybee.</title>
        <authorList>
            <person name="Chen Y.-S."/>
            <person name="Wang L.-T."/>
            <person name="Lee Y.-S."/>
            <person name="Chang Y.-C."/>
            <person name="Wu H.-C."/>
            <person name="Liao C.-Y."/>
            <person name="Chen W.-H."/>
            <person name="Deng J.-N."/>
            <person name="Wang Y.-H."/>
        </authorList>
    </citation>
    <scope>NUCLEOTIDE SEQUENCE [LARGE SCALE GENOMIC DNA]</scope>
    <source>
        <strain evidence="12 13">W13</strain>
    </source>
</reference>
<organism evidence="12 13">
    <name type="scientific">Fructobacillus apis</name>
    <dbReference type="NCBI Taxonomy" id="2935017"/>
    <lineage>
        <taxon>Bacteria</taxon>
        <taxon>Bacillati</taxon>
        <taxon>Bacillota</taxon>
        <taxon>Bacilli</taxon>
        <taxon>Lactobacillales</taxon>
        <taxon>Lactobacillaceae</taxon>
        <taxon>Fructobacillus</taxon>
    </lineage>
</organism>
<accession>A0ABT0ZNV3</accession>
<dbReference type="Gene3D" id="3.40.50.300">
    <property type="entry name" value="P-loop containing nucleotide triphosphate hydrolases"/>
    <property type="match status" value="1"/>
</dbReference>
<feature type="domain" description="DNA mismatch repair proteins mutS family" evidence="11">
    <location>
        <begin position="698"/>
        <end position="714"/>
    </location>
</feature>
<dbReference type="InterPro" id="IPR000432">
    <property type="entry name" value="DNA_mismatch_repair_MutS_C"/>
</dbReference>
<keyword evidence="5 7" id="KW-0238">DNA-binding</keyword>
<evidence type="ECO:0000256" key="9">
    <source>
        <dbReference type="RuleBase" id="RU003756"/>
    </source>
</evidence>
<evidence type="ECO:0000256" key="1">
    <source>
        <dbReference type="ARBA" id="ARBA00006271"/>
    </source>
</evidence>
<evidence type="ECO:0000256" key="7">
    <source>
        <dbReference type="HAMAP-Rule" id="MF_00096"/>
    </source>
</evidence>
<keyword evidence="4 7" id="KW-0067">ATP-binding</keyword>
<feature type="binding site" evidence="7">
    <location>
        <begin position="624"/>
        <end position="631"/>
    </location>
    <ligand>
        <name>ATP</name>
        <dbReference type="ChEBI" id="CHEBI:30616"/>
    </ligand>
</feature>
<dbReference type="Gene3D" id="1.10.1420.10">
    <property type="match status" value="2"/>
</dbReference>
<dbReference type="InterPro" id="IPR007696">
    <property type="entry name" value="DNA_mismatch_repair_MutS_core"/>
</dbReference>
<dbReference type="InterPro" id="IPR005748">
    <property type="entry name" value="DNA_mismatch_repair_MutS"/>
</dbReference>